<keyword evidence="2" id="KW-0121">Carboxypeptidase</keyword>
<name>A0A7W8ARF8_STRST</name>
<keyword evidence="3" id="KW-1185">Reference proteome</keyword>
<dbReference type="AlphaFoldDB" id="A0A7W8ARF8"/>
<accession>A0A7W8ARF8</accession>
<dbReference type="Proteomes" id="UP000549009">
    <property type="component" value="Unassembled WGS sequence"/>
</dbReference>
<dbReference type="EMBL" id="JACHJD010000003">
    <property type="protein sequence ID" value="MBB5102651.1"/>
    <property type="molecule type" value="Genomic_DNA"/>
</dbReference>
<sequence length="69" mass="7439">MTPPVEPPRYPPKPQPGDRVAVVSPSSGLPELFPLPYDLGIARLRTHFHLEPVEPGDAQDGCLAARAGR</sequence>
<evidence type="ECO:0000256" key="1">
    <source>
        <dbReference type="SAM" id="MobiDB-lite"/>
    </source>
</evidence>
<proteinExistence type="predicted"/>
<evidence type="ECO:0000313" key="2">
    <source>
        <dbReference type="EMBL" id="MBB5102651.1"/>
    </source>
</evidence>
<dbReference type="InterPro" id="IPR027478">
    <property type="entry name" value="LdcA_N"/>
</dbReference>
<reference evidence="2 3" key="1">
    <citation type="submission" date="2020-08" db="EMBL/GenBank/DDBJ databases">
        <title>Genomic Encyclopedia of Type Strains, Phase III (KMG-III): the genomes of soil and plant-associated and newly described type strains.</title>
        <authorList>
            <person name="Whitman W."/>
        </authorList>
    </citation>
    <scope>NUCLEOTIDE SEQUENCE [LARGE SCALE GENOMIC DNA]</scope>
    <source>
        <strain evidence="2 3">CECT 3146</strain>
    </source>
</reference>
<feature type="region of interest" description="Disordered" evidence="1">
    <location>
        <begin position="1"/>
        <end position="22"/>
    </location>
</feature>
<organism evidence="2 3">
    <name type="scientific">Streptomyces spectabilis</name>
    <dbReference type="NCBI Taxonomy" id="68270"/>
    <lineage>
        <taxon>Bacteria</taxon>
        <taxon>Bacillati</taxon>
        <taxon>Actinomycetota</taxon>
        <taxon>Actinomycetes</taxon>
        <taxon>Kitasatosporales</taxon>
        <taxon>Streptomycetaceae</taxon>
        <taxon>Streptomyces</taxon>
    </lineage>
</organism>
<keyword evidence="2" id="KW-0645">Protease</keyword>
<evidence type="ECO:0000313" key="3">
    <source>
        <dbReference type="Proteomes" id="UP000549009"/>
    </source>
</evidence>
<protein>
    <submittedName>
        <fullName evidence="2">Muramoyltetrapeptide carboxypeptidase LdcA involved in peptidoglycan recycling</fullName>
    </submittedName>
</protein>
<gene>
    <name evidence="2" type="ORF">FHS40_001704</name>
</gene>
<dbReference type="GO" id="GO:0004180">
    <property type="term" value="F:carboxypeptidase activity"/>
    <property type="evidence" value="ECO:0007669"/>
    <property type="project" value="UniProtKB-KW"/>
</dbReference>
<keyword evidence="2" id="KW-0378">Hydrolase</keyword>
<comment type="caution">
    <text evidence="2">The sequence shown here is derived from an EMBL/GenBank/DDBJ whole genome shotgun (WGS) entry which is preliminary data.</text>
</comment>
<dbReference type="Gene3D" id="3.40.50.10740">
    <property type="entry name" value="Class I glutamine amidotransferase-like"/>
    <property type="match status" value="1"/>
</dbReference>
<feature type="compositionally biased region" description="Pro residues" evidence="1">
    <location>
        <begin position="1"/>
        <end position="15"/>
    </location>
</feature>